<name>A0A5C6M120_9PLAN</name>
<protein>
    <submittedName>
        <fullName evidence="1">Uncharacterized protein</fullName>
    </submittedName>
</protein>
<reference evidence="1 2" key="2">
    <citation type="submission" date="2019-08" db="EMBL/GenBank/DDBJ databases">
        <authorList>
            <person name="Henke P."/>
        </authorList>
    </citation>
    <scope>NUCLEOTIDE SEQUENCE [LARGE SCALE GENOMIC DNA]</scope>
    <source>
        <strain evidence="1">Phe10_nw2017</strain>
    </source>
</reference>
<organism evidence="1 2">
    <name type="scientific">Planctomyces bekefii</name>
    <dbReference type="NCBI Taxonomy" id="1653850"/>
    <lineage>
        <taxon>Bacteria</taxon>
        <taxon>Pseudomonadati</taxon>
        <taxon>Planctomycetota</taxon>
        <taxon>Planctomycetia</taxon>
        <taxon>Planctomycetales</taxon>
        <taxon>Planctomycetaceae</taxon>
        <taxon>Planctomyces</taxon>
    </lineage>
</organism>
<dbReference type="AlphaFoldDB" id="A0A5C6M120"/>
<evidence type="ECO:0000313" key="2">
    <source>
        <dbReference type="Proteomes" id="UP000321083"/>
    </source>
</evidence>
<gene>
    <name evidence="1" type="ORF">E3A20_24320</name>
</gene>
<dbReference type="EMBL" id="SRHE01000668">
    <property type="protein sequence ID" value="TWW08440.1"/>
    <property type="molecule type" value="Genomic_DNA"/>
</dbReference>
<dbReference type="Proteomes" id="UP000321083">
    <property type="component" value="Unassembled WGS sequence"/>
</dbReference>
<keyword evidence="2" id="KW-1185">Reference proteome</keyword>
<reference evidence="1 2" key="1">
    <citation type="submission" date="2019-08" db="EMBL/GenBank/DDBJ databases">
        <title>100 year-old enigma solved: identification of Planctomyces bekefii, the type genus and species of the phylum Planctomycetes.</title>
        <authorList>
            <person name="Svetlana D.N."/>
            <person name="Overmann J."/>
        </authorList>
    </citation>
    <scope>NUCLEOTIDE SEQUENCE [LARGE SCALE GENOMIC DNA]</scope>
    <source>
        <strain evidence="1">Phe10_nw2017</strain>
    </source>
</reference>
<feature type="non-terminal residue" evidence="1">
    <location>
        <position position="1"/>
    </location>
</feature>
<sequence>FEHIRQVERFIDENGEERFELRELIENILRLV</sequence>
<proteinExistence type="predicted"/>
<accession>A0A5C6M120</accession>
<evidence type="ECO:0000313" key="1">
    <source>
        <dbReference type="EMBL" id="TWW08440.1"/>
    </source>
</evidence>
<comment type="caution">
    <text evidence="1">The sequence shown here is derived from an EMBL/GenBank/DDBJ whole genome shotgun (WGS) entry which is preliminary data.</text>
</comment>